<sequence>MNITEAGSHKEAIINNIILTNYGEVEISVTLPLDNDVRNTITVNLYSKITGPTIGTGTAANPDSIIALMQYTGILHHYSGGKKINFTKKDKSGDDKYPRIDSITLDDPGTD</sequence>
<name>A0ABT5M8Z0_9GAMM</name>
<proteinExistence type="predicted"/>
<dbReference type="RefSeq" id="WP_273580254.1">
    <property type="nucleotide sequence ID" value="NZ_JAQRFO010000030.1"/>
</dbReference>
<evidence type="ECO:0000256" key="1">
    <source>
        <dbReference type="SAM" id="MobiDB-lite"/>
    </source>
</evidence>
<keyword evidence="3" id="KW-1185">Reference proteome</keyword>
<protein>
    <submittedName>
        <fullName evidence="2">Uncharacterized protein</fullName>
    </submittedName>
</protein>
<gene>
    <name evidence="2" type="ORF">PSI22_13870</name>
</gene>
<feature type="compositionally biased region" description="Basic and acidic residues" evidence="1">
    <location>
        <begin position="89"/>
        <end position="99"/>
    </location>
</feature>
<dbReference type="EMBL" id="JAQRFO010000030">
    <property type="protein sequence ID" value="MDC9622692.1"/>
    <property type="molecule type" value="Genomic_DNA"/>
</dbReference>
<accession>A0ABT5M8Z0</accession>
<organism evidence="2 3">
    <name type="scientific">Xenorhabdus aichiensis</name>
    <dbReference type="NCBI Taxonomy" id="3025874"/>
    <lineage>
        <taxon>Bacteria</taxon>
        <taxon>Pseudomonadati</taxon>
        <taxon>Pseudomonadota</taxon>
        <taxon>Gammaproteobacteria</taxon>
        <taxon>Enterobacterales</taxon>
        <taxon>Morganellaceae</taxon>
        <taxon>Xenorhabdus</taxon>
    </lineage>
</organism>
<evidence type="ECO:0000313" key="3">
    <source>
        <dbReference type="Proteomes" id="UP001214757"/>
    </source>
</evidence>
<comment type="caution">
    <text evidence="2">The sequence shown here is derived from an EMBL/GenBank/DDBJ whole genome shotgun (WGS) entry which is preliminary data.</text>
</comment>
<reference evidence="2 3" key="1">
    <citation type="submission" date="2023-02" db="EMBL/GenBank/DDBJ databases">
        <title>Entomopathogenic bacteria.</title>
        <authorList>
            <person name="Machado R.A."/>
        </authorList>
    </citation>
    <scope>NUCLEOTIDE SEQUENCE [LARGE SCALE GENOMIC DNA]</scope>
    <source>
        <strain evidence="2 3">XENO-7</strain>
    </source>
</reference>
<dbReference type="Proteomes" id="UP001214757">
    <property type="component" value="Unassembled WGS sequence"/>
</dbReference>
<feature type="region of interest" description="Disordered" evidence="1">
    <location>
        <begin position="89"/>
        <end position="111"/>
    </location>
</feature>
<evidence type="ECO:0000313" key="2">
    <source>
        <dbReference type="EMBL" id="MDC9622692.1"/>
    </source>
</evidence>